<organism evidence="1 2">
    <name type="scientific">Scytonema hofmannii FACHB-248</name>
    <dbReference type="NCBI Taxonomy" id="1842502"/>
    <lineage>
        <taxon>Bacteria</taxon>
        <taxon>Bacillati</taxon>
        <taxon>Cyanobacteriota</taxon>
        <taxon>Cyanophyceae</taxon>
        <taxon>Nostocales</taxon>
        <taxon>Scytonemataceae</taxon>
        <taxon>Scytonema</taxon>
    </lineage>
</organism>
<dbReference type="Proteomes" id="UP000660380">
    <property type="component" value="Unassembled WGS sequence"/>
</dbReference>
<proteinExistence type="predicted"/>
<evidence type="ECO:0000313" key="1">
    <source>
        <dbReference type="EMBL" id="MBD2606885.1"/>
    </source>
</evidence>
<keyword evidence="2" id="KW-1185">Reference proteome</keyword>
<evidence type="ECO:0000313" key="2">
    <source>
        <dbReference type="Proteomes" id="UP000660380"/>
    </source>
</evidence>
<protein>
    <submittedName>
        <fullName evidence="1">Glycosyltransferase family 2 protein</fullName>
    </submittedName>
</protein>
<dbReference type="RefSeq" id="WP_186227579.1">
    <property type="nucleotide sequence ID" value="NZ_JACJTA010000050.1"/>
</dbReference>
<dbReference type="EMBL" id="JACJTA010000050">
    <property type="protein sequence ID" value="MBD2606885.1"/>
    <property type="molecule type" value="Genomic_DNA"/>
</dbReference>
<accession>A0ABR8GTV2</accession>
<name>A0ABR8GTV2_9CYAN</name>
<gene>
    <name evidence="1" type="ORF">H6G81_20705</name>
</gene>
<sequence length="369" mass="43804">MSAFSIFKSAINQWILEKLRLIYYKLIQIHIYIQEYYIRPIILQNSIKHIYGLKKINYEKNELIVLCVVSNGELYIKSFIEHYFQLGVKHIVFLFNDSTDNSINIASQYENITIIKTQCPYKKYETVMKRYLVYRFSKNKWNLFSDIDELFDYPFSDLINLSDLLNYLNKNKYTAVVLQMLDLFSDISLASLTSKINDSLKERYIYYDIYNIEKETYPFGELLNKNINLHWGGIRKTLFDTNNGLTKAALVFVDSKIRTFVYCHHVKNARIADFTGVLLHYPFTSIFYQKVKEAVETKRYLQSANHEYKMYLEKLQHDPDINIKQGTACLFKNVNYLLENNFIVVSDDYIQWVKNHTNSNSSEKKIKDI</sequence>
<dbReference type="Pfam" id="PF13704">
    <property type="entry name" value="Glyco_tranf_2_4"/>
    <property type="match status" value="1"/>
</dbReference>
<comment type="caution">
    <text evidence="1">The sequence shown here is derived from an EMBL/GenBank/DDBJ whole genome shotgun (WGS) entry which is preliminary data.</text>
</comment>
<reference evidence="1 2" key="1">
    <citation type="journal article" date="2020" name="ISME J.">
        <title>Comparative genomics reveals insights into cyanobacterial evolution and habitat adaptation.</title>
        <authorList>
            <person name="Chen M.Y."/>
            <person name="Teng W.K."/>
            <person name="Zhao L."/>
            <person name="Hu C.X."/>
            <person name="Zhou Y.K."/>
            <person name="Han B.P."/>
            <person name="Song L.R."/>
            <person name="Shu W.S."/>
        </authorList>
    </citation>
    <scope>NUCLEOTIDE SEQUENCE [LARGE SCALE GENOMIC DNA]</scope>
    <source>
        <strain evidence="1 2">FACHB-248</strain>
    </source>
</reference>